<proteinExistence type="predicted"/>
<protein>
    <submittedName>
        <fullName evidence="2">Helix-turn-helix domain-containing protein</fullName>
    </submittedName>
</protein>
<dbReference type="RefSeq" id="WP_239369339.1">
    <property type="nucleotide sequence ID" value="NZ_JAKREW010000029.1"/>
</dbReference>
<comment type="caution">
    <text evidence="2">The sequence shown here is derived from an EMBL/GenBank/DDBJ whole genome shotgun (WGS) entry which is preliminary data.</text>
</comment>
<evidence type="ECO:0000313" key="3">
    <source>
        <dbReference type="Proteomes" id="UP001201701"/>
    </source>
</evidence>
<reference evidence="2 3" key="1">
    <citation type="submission" date="2022-02" db="EMBL/GenBank/DDBJ databases">
        <title>Draft genome sequence of Mezorhizobium retamae strain IRAMC:0171 isolated from Retama raetam nodules.</title>
        <authorList>
            <person name="Bengaied R."/>
            <person name="Sbissi I."/>
            <person name="Huber K."/>
            <person name="Ghodbane F."/>
            <person name="Nouioui I."/>
            <person name="Tarhouni M."/>
            <person name="Gtari M."/>
        </authorList>
    </citation>
    <scope>NUCLEOTIDE SEQUENCE [LARGE SCALE GENOMIC DNA]</scope>
    <source>
        <strain evidence="2 3">IRAMC:0171</strain>
    </source>
</reference>
<organism evidence="2 3">
    <name type="scientific">Mesorhizobium retamae</name>
    <dbReference type="NCBI Taxonomy" id="2912854"/>
    <lineage>
        <taxon>Bacteria</taxon>
        <taxon>Pseudomonadati</taxon>
        <taxon>Pseudomonadota</taxon>
        <taxon>Alphaproteobacteria</taxon>
        <taxon>Hyphomicrobiales</taxon>
        <taxon>Phyllobacteriaceae</taxon>
        <taxon>Mesorhizobium</taxon>
    </lineage>
</organism>
<dbReference type="EMBL" id="JAKREW010000029">
    <property type="protein sequence ID" value="MCG7507760.1"/>
    <property type="molecule type" value="Genomic_DNA"/>
</dbReference>
<dbReference type="Pfam" id="PF12728">
    <property type="entry name" value="HTH_17"/>
    <property type="match status" value="1"/>
</dbReference>
<accession>A0ABS9QK04</accession>
<evidence type="ECO:0000313" key="2">
    <source>
        <dbReference type="EMBL" id="MCG7507760.1"/>
    </source>
</evidence>
<dbReference type="InterPro" id="IPR041657">
    <property type="entry name" value="HTH_17"/>
</dbReference>
<dbReference type="NCBIfam" id="TIGR01764">
    <property type="entry name" value="excise"/>
    <property type="match status" value="1"/>
</dbReference>
<dbReference type="InterPro" id="IPR010093">
    <property type="entry name" value="SinI_DNA-bd"/>
</dbReference>
<feature type="domain" description="Helix-turn-helix" evidence="1">
    <location>
        <begin position="3"/>
        <end position="46"/>
    </location>
</feature>
<sequence length="131" mass="13963">MEAAAHLLQLHPKTVLRFIREGRLRAAKVGKQYRVMRSDLNTFAGSNSPNDGRDARATSIVDIADVDMVLLQRLSAVLLGASKGKEPSGTSISVDIAHDPERRSVKVILVASPADAAMLLKLVSACLGTSS</sequence>
<gene>
    <name evidence="2" type="ORF">L4923_22230</name>
</gene>
<name>A0ABS9QK04_9HYPH</name>
<keyword evidence="3" id="KW-1185">Reference proteome</keyword>
<dbReference type="Proteomes" id="UP001201701">
    <property type="component" value="Unassembled WGS sequence"/>
</dbReference>
<evidence type="ECO:0000259" key="1">
    <source>
        <dbReference type="Pfam" id="PF12728"/>
    </source>
</evidence>